<dbReference type="PANTHER" id="PTHR30337:SF0">
    <property type="entry name" value="NUCLEASE SBCCD SUBUNIT D"/>
    <property type="match status" value="1"/>
</dbReference>
<evidence type="ECO:0000259" key="1">
    <source>
        <dbReference type="Pfam" id="PF00149"/>
    </source>
</evidence>
<evidence type="ECO:0000313" key="2">
    <source>
        <dbReference type="EMBL" id="QYZ68297.1"/>
    </source>
</evidence>
<feature type="domain" description="Calcineurin-like phosphoesterase" evidence="1">
    <location>
        <begin position="4"/>
        <end position="100"/>
    </location>
</feature>
<dbReference type="Proteomes" id="UP000826300">
    <property type="component" value="Chromosome"/>
</dbReference>
<keyword evidence="3" id="KW-1185">Reference proteome</keyword>
<accession>A0A8G0ZQR6</accession>
<proteinExistence type="predicted"/>
<dbReference type="InterPro" id="IPR004843">
    <property type="entry name" value="Calcineurin-like_PHP"/>
</dbReference>
<organism evidence="2 3">
    <name type="scientific">Neotabrizicola shimadae</name>
    <dbReference type="NCBI Taxonomy" id="2807096"/>
    <lineage>
        <taxon>Bacteria</taxon>
        <taxon>Pseudomonadati</taxon>
        <taxon>Pseudomonadota</taxon>
        <taxon>Alphaproteobacteria</taxon>
        <taxon>Rhodobacterales</taxon>
        <taxon>Paracoccaceae</taxon>
        <taxon>Neotabrizicola</taxon>
    </lineage>
</organism>
<dbReference type="InterPro" id="IPR050535">
    <property type="entry name" value="DNA_Repair-Maintenance_Comp"/>
</dbReference>
<dbReference type="PANTHER" id="PTHR30337">
    <property type="entry name" value="COMPONENT OF ATP-DEPENDENT DSDNA EXONUCLEASE"/>
    <property type="match status" value="1"/>
</dbReference>
<dbReference type="RefSeq" id="WP_220660521.1">
    <property type="nucleotide sequence ID" value="NZ_CP069370.1"/>
</dbReference>
<protein>
    <submittedName>
        <fullName evidence="2">Metallophosphoesterase</fullName>
    </submittedName>
</protein>
<evidence type="ECO:0000313" key="3">
    <source>
        <dbReference type="Proteomes" id="UP000826300"/>
    </source>
</evidence>
<dbReference type="InterPro" id="IPR014577">
    <property type="entry name" value="UCP033093_metalloPase"/>
</dbReference>
<dbReference type="PIRSF" id="PIRSF033093">
    <property type="entry name" value="UCP_ML1119"/>
    <property type="match status" value="1"/>
</dbReference>
<dbReference type="KEGG" id="nsm:JO391_10885"/>
<reference evidence="2" key="1">
    <citation type="submission" date="2021-02" db="EMBL/GenBank/DDBJ databases">
        <title>Rhodobacter shimadae sp. nov., an aerobic anoxygenic phototrophic bacterium isolated from a hot spring.</title>
        <authorList>
            <person name="Muramatsu S."/>
            <person name="Haruta S."/>
            <person name="Hirose S."/>
            <person name="Hanada S."/>
        </authorList>
    </citation>
    <scope>NUCLEOTIDE SEQUENCE</scope>
    <source>
        <strain evidence="2">N10</strain>
    </source>
</reference>
<dbReference type="AlphaFoldDB" id="A0A8G0ZQR6"/>
<dbReference type="SUPFAM" id="SSF56300">
    <property type="entry name" value="Metallo-dependent phosphatases"/>
    <property type="match status" value="1"/>
</dbReference>
<dbReference type="GO" id="GO:0016787">
    <property type="term" value="F:hydrolase activity"/>
    <property type="evidence" value="ECO:0007669"/>
    <property type="project" value="InterPro"/>
</dbReference>
<dbReference type="InterPro" id="IPR029052">
    <property type="entry name" value="Metallo-depent_PP-like"/>
</dbReference>
<dbReference type="Pfam" id="PF00149">
    <property type="entry name" value="Metallophos"/>
    <property type="match status" value="1"/>
</dbReference>
<dbReference type="EMBL" id="CP069370">
    <property type="protein sequence ID" value="QYZ68297.1"/>
    <property type="molecule type" value="Genomic_DNA"/>
</dbReference>
<sequence>MTEFRFLHTADLHLGRRFGALPEDLRGRLVEARHALLPNLSQAAARFGAGHILLAGDTFDSETPSDPVWRQALVAMGAAPDLHWWIIPGNHDSLAAESLWSRLAQHAPANVHLLTEARPVQIAPGVTLLPCPLPRRYPGRDLTAWMAEAETPPGQVRIGLAHGAIRDFSSDGSGADGIIPPDRAATARLDYLALGDWHGRIEVNPRTFYPGTPERDAAHPDARGTCLAVTLPAPGALPVVETLFTGRFQWTEDSLALLPGQDAAALLADRLPADRPARRDQLLRLRVTGRATLSERAALAEAVAAAAPDFAALDLDLAALDTEVEAADLDEIDRAGALRLAAERLRAAADDPARAEGARRISAAALNRLFGYLREDRA</sequence>
<gene>
    <name evidence="2" type="ORF">JO391_10885</name>
</gene>
<dbReference type="Gene3D" id="3.60.21.10">
    <property type="match status" value="1"/>
</dbReference>
<name>A0A8G0ZQR6_9RHOB</name>